<accession>A0A9W4UJ85</accession>
<dbReference type="Proteomes" id="UP001152607">
    <property type="component" value="Unassembled WGS sequence"/>
</dbReference>
<evidence type="ECO:0000313" key="2">
    <source>
        <dbReference type="Proteomes" id="UP001152607"/>
    </source>
</evidence>
<organism evidence="1 2">
    <name type="scientific">Periconia digitata</name>
    <dbReference type="NCBI Taxonomy" id="1303443"/>
    <lineage>
        <taxon>Eukaryota</taxon>
        <taxon>Fungi</taxon>
        <taxon>Dikarya</taxon>
        <taxon>Ascomycota</taxon>
        <taxon>Pezizomycotina</taxon>
        <taxon>Dothideomycetes</taxon>
        <taxon>Pleosporomycetidae</taxon>
        <taxon>Pleosporales</taxon>
        <taxon>Massarineae</taxon>
        <taxon>Periconiaceae</taxon>
        <taxon>Periconia</taxon>
    </lineage>
</organism>
<dbReference type="AlphaFoldDB" id="A0A9W4UJ85"/>
<gene>
    <name evidence="1" type="ORF">PDIGIT_LOCUS10295</name>
</gene>
<protein>
    <submittedName>
        <fullName evidence="1">Uncharacterized protein</fullName>
    </submittedName>
</protein>
<sequence length="70" mass="8105">MYLVQIHIIHPYVNRVDIAQLPLLPPFIRQPRLMQGPSQRHSSVDAFVACRVWSGLEFHHQLFDASRSAI</sequence>
<dbReference type="EMBL" id="CAOQHR010000007">
    <property type="protein sequence ID" value="CAI6337186.1"/>
    <property type="molecule type" value="Genomic_DNA"/>
</dbReference>
<reference evidence="1" key="1">
    <citation type="submission" date="2023-01" db="EMBL/GenBank/DDBJ databases">
        <authorList>
            <person name="Van Ghelder C."/>
            <person name="Rancurel C."/>
        </authorList>
    </citation>
    <scope>NUCLEOTIDE SEQUENCE</scope>
    <source>
        <strain evidence="1">CNCM I-4278</strain>
    </source>
</reference>
<evidence type="ECO:0000313" key="1">
    <source>
        <dbReference type="EMBL" id="CAI6337186.1"/>
    </source>
</evidence>
<comment type="caution">
    <text evidence="1">The sequence shown here is derived from an EMBL/GenBank/DDBJ whole genome shotgun (WGS) entry which is preliminary data.</text>
</comment>
<keyword evidence="2" id="KW-1185">Reference proteome</keyword>
<name>A0A9W4UJ85_9PLEO</name>
<proteinExistence type="predicted"/>